<dbReference type="FunFam" id="3.80.10.10:FF:000129">
    <property type="entry name" value="Leucine-rich repeat receptor-like kinase"/>
    <property type="match status" value="1"/>
</dbReference>
<dbReference type="Pfam" id="PF07714">
    <property type="entry name" value="PK_Tyr_Ser-Thr"/>
    <property type="match status" value="1"/>
</dbReference>
<dbReference type="PANTHER" id="PTHR45631:SF183">
    <property type="entry name" value="BNAC02G06920D PROTEIN"/>
    <property type="match status" value="1"/>
</dbReference>
<dbReference type="InterPro" id="IPR001611">
    <property type="entry name" value="Leu-rich_rpt"/>
</dbReference>
<dbReference type="InterPro" id="IPR017441">
    <property type="entry name" value="Protein_kinase_ATP_BS"/>
</dbReference>
<evidence type="ECO:0000256" key="7">
    <source>
        <dbReference type="ARBA" id="ARBA00022729"/>
    </source>
</evidence>
<keyword evidence="7" id="KW-0732">Signal</keyword>
<accession>A0A816K261</accession>
<feature type="transmembrane region" description="Helical" evidence="18">
    <location>
        <begin position="21"/>
        <end position="39"/>
    </location>
</feature>
<protein>
    <recommendedName>
        <fullName evidence="2">non-specific serine/threonine protein kinase</fullName>
        <ecNumber evidence="2">2.7.11.1</ecNumber>
    </recommendedName>
</protein>
<dbReference type="InterPro" id="IPR001245">
    <property type="entry name" value="Ser-Thr/Tyr_kinase_cat_dom"/>
</dbReference>
<keyword evidence="14" id="KW-0675">Receptor</keyword>
<comment type="catalytic activity">
    <reaction evidence="15">
        <text>L-threonyl-[protein] + ATP = O-phospho-L-threonyl-[protein] + ADP + H(+)</text>
        <dbReference type="Rhea" id="RHEA:46608"/>
        <dbReference type="Rhea" id="RHEA-COMP:11060"/>
        <dbReference type="Rhea" id="RHEA-COMP:11605"/>
        <dbReference type="ChEBI" id="CHEBI:15378"/>
        <dbReference type="ChEBI" id="CHEBI:30013"/>
        <dbReference type="ChEBI" id="CHEBI:30616"/>
        <dbReference type="ChEBI" id="CHEBI:61977"/>
        <dbReference type="ChEBI" id="CHEBI:456216"/>
        <dbReference type="EC" id="2.7.11.1"/>
    </reaction>
</comment>
<dbReference type="SUPFAM" id="SSF52058">
    <property type="entry name" value="L domain-like"/>
    <property type="match status" value="1"/>
</dbReference>
<evidence type="ECO:0000256" key="6">
    <source>
        <dbReference type="ARBA" id="ARBA00022692"/>
    </source>
</evidence>
<comment type="catalytic activity">
    <reaction evidence="16">
        <text>L-seryl-[protein] + ATP = O-phospho-L-seryl-[protein] + ADP + H(+)</text>
        <dbReference type="Rhea" id="RHEA:17989"/>
        <dbReference type="Rhea" id="RHEA-COMP:9863"/>
        <dbReference type="Rhea" id="RHEA-COMP:11604"/>
        <dbReference type="ChEBI" id="CHEBI:15378"/>
        <dbReference type="ChEBI" id="CHEBI:29999"/>
        <dbReference type="ChEBI" id="CHEBI:30616"/>
        <dbReference type="ChEBI" id="CHEBI:83421"/>
        <dbReference type="ChEBI" id="CHEBI:456216"/>
        <dbReference type="EC" id="2.7.11.1"/>
    </reaction>
</comment>
<keyword evidence="10" id="KW-0418">Kinase</keyword>
<dbReference type="InterPro" id="IPR000719">
    <property type="entry name" value="Prot_kinase_dom"/>
</dbReference>
<keyword evidence="12 18" id="KW-1133">Transmembrane helix</keyword>
<dbReference type="FunFam" id="3.30.200.20:FF:000394">
    <property type="entry name" value="Leucine-rich repeat receptor-like protein kinase"/>
    <property type="match status" value="1"/>
</dbReference>
<dbReference type="GO" id="GO:0016020">
    <property type="term" value="C:membrane"/>
    <property type="evidence" value="ECO:0007669"/>
    <property type="project" value="UniProtKB-SubCell"/>
</dbReference>
<gene>
    <name evidence="20" type="ORF">DARMORV10_C02P08640.1</name>
</gene>
<dbReference type="Gene3D" id="3.30.200.20">
    <property type="entry name" value="Phosphorylase Kinase, domain 1"/>
    <property type="match status" value="1"/>
</dbReference>
<evidence type="ECO:0000256" key="5">
    <source>
        <dbReference type="ARBA" id="ARBA00022679"/>
    </source>
</evidence>
<dbReference type="InterPro" id="IPR008271">
    <property type="entry name" value="Ser/Thr_kinase_AS"/>
</dbReference>
<feature type="binding site" evidence="17">
    <location>
        <position position="1097"/>
    </location>
    <ligand>
        <name>ATP</name>
        <dbReference type="ChEBI" id="CHEBI:30616"/>
    </ligand>
</feature>
<dbReference type="Pfam" id="PF03016">
    <property type="entry name" value="Exostosin_GT47"/>
    <property type="match status" value="1"/>
</dbReference>
<dbReference type="InterPro" id="IPR024788">
    <property type="entry name" value="Malectin-like_Carb-bd_dom"/>
</dbReference>
<keyword evidence="3" id="KW-0723">Serine/threonine-protein kinase</keyword>
<evidence type="ECO:0000256" key="2">
    <source>
        <dbReference type="ARBA" id="ARBA00012513"/>
    </source>
</evidence>
<keyword evidence="6 18" id="KW-0812">Transmembrane</keyword>
<evidence type="ECO:0000256" key="16">
    <source>
        <dbReference type="ARBA" id="ARBA00048679"/>
    </source>
</evidence>
<evidence type="ECO:0000256" key="13">
    <source>
        <dbReference type="ARBA" id="ARBA00023136"/>
    </source>
</evidence>
<keyword evidence="4" id="KW-0433">Leucine-rich repeat</keyword>
<dbReference type="Proteomes" id="UP001295469">
    <property type="component" value="Chromosome C02"/>
</dbReference>
<organism evidence="20">
    <name type="scientific">Brassica napus</name>
    <name type="common">Rape</name>
    <dbReference type="NCBI Taxonomy" id="3708"/>
    <lineage>
        <taxon>Eukaryota</taxon>
        <taxon>Viridiplantae</taxon>
        <taxon>Streptophyta</taxon>
        <taxon>Embryophyta</taxon>
        <taxon>Tracheophyta</taxon>
        <taxon>Spermatophyta</taxon>
        <taxon>Magnoliopsida</taxon>
        <taxon>eudicotyledons</taxon>
        <taxon>Gunneridae</taxon>
        <taxon>Pentapetalae</taxon>
        <taxon>rosids</taxon>
        <taxon>malvids</taxon>
        <taxon>Brassicales</taxon>
        <taxon>Brassicaceae</taxon>
        <taxon>Brassiceae</taxon>
        <taxon>Brassica</taxon>
    </lineage>
</organism>
<dbReference type="EC" id="2.7.11.1" evidence="2"/>
<evidence type="ECO:0000256" key="15">
    <source>
        <dbReference type="ARBA" id="ARBA00047899"/>
    </source>
</evidence>
<dbReference type="Gene3D" id="3.80.10.10">
    <property type="entry name" value="Ribonuclease Inhibitor"/>
    <property type="match status" value="1"/>
</dbReference>
<evidence type="ECO:0000256" key="4">
    <source>
        <dbReference type="ARBA" id="ARBA00022614"/>
    </source>
</evidence>
<keyword evidence="5" id="KW-0808">Transferase</keyword>
<dbReference type="PANTHER" id="PTHR45631">
    <property type="entry name" value="OS07G0107800 PROTEIN-RELATED"/>
    <property type="match status" value="1"/>
</dbReference>
<comment type="subcellular location">
    <subcellularLocation>
        <location evidence="1">Membrane</location>
        <topology evidence="1">Single-pass membrane protein</topology>
    </subcellularLocation>
</comment>
<keyword evidence="11 17" id="KW-0067">ATP-binding</keyword>
<feature type="domain" description="Protein kinase" evidence="19">
    <location>
        <begin position="1069"/>
        <end position="1245"/>
    </location>
</feature>
<dbReference type="InterPro" id="IPR011009">
    <property type="entry name" value="Kinase-like_dom_sf"/>
</dbReference>
<dbReference type="SUPFAM" id="SSF56112">
    <property type="entry name" value="Protein kinase-like (PK-like)"/>
    <property type="match status" value="1"/>
</dbReference>
<evidence type="ECO:0000256" key="17">
    <source>
        <dbReference type="PROSITE-ProRule" id="PRU10141"/>
    </source>
</evidence>
<evidence type="ECO:0000313" key="20">
    <source>
        <dbReference type="EMBL" id="CAF1887103.1"/>
    </source>
</evidence>
<evidence type="ECO:0000256" key="3">
    <source>
        <dbReference type="ARBA" id="ARBA00022527"/>
    </source>
</evidence>
<evidence type="ECO:0000256" key="14">
    <source>
        <dbReference type="ARBA" id="ARBA00023170"/>
    </source>
</evidence>
<keyword evidence="9 17" id="KW-0547">Nucleotide-binding</keyword>
<dbReference type="InterPro" id="IPR040911">
    <property type="entry name" value="Exostosin_GT47"/>
</dbReference>
<dbReference type="EMBL" id="HG994366">
    <property type="protein sequence ID" value="CAF1887103.1"/>
    <property type="molecule type" value="Genomic_DNA"/>
</dbReference>
<evidence type="ECO:0000256" key="12">
    <source>
        <dbReference type="ARBA" id="ARBA00022989"/>
    </source>
</evidence>
<dbReference type="SMART" id="SM00220">
    <property type="entry name" value="S_TKc"/>
    <property type="match status" value="1"/>
</dbReference>
<name>A0A816K261_BRANA</name>
<proteinExistence type="predicted"/>
<dbReference type="PROSITE" id="PS00107">
    <property type="entry name" value="PROTEIN_KINASE_ATP"/>
    <property type="match status" value="1"/>
</dbReference>
<dbReference type="Gene3D" id="1.10.510.10">
    <property type="entry name" value="Transferase(Phosphotransferase) domain 1"/>
    <property type="match status" value="1"/>
</dbReference>
<dbReference type="AlphaFoldDB" id="A0A816K261"/>
<dbReference type="GO" id="GO:0004674">
    <property type="term" value="F:protein serine/threonine kinase activity"/>
    <property type="evidence" value="ECO:0007669"/>
    <property type="project" value="UniProtKB-KW"/>
</dbReference>
<dbReference type="PROSITE" id="PS00108">
    <property type="entry name" value="PROTEIN_KINASE_ST"/>
    <property type="match status" value="1"/>
</dbReference>
<evidence type="ECO:0000256" key="1">
    <source>
        <dbReference type="ARBA" id="ARBA00004167"/>
    </source>
</evidence>
<dbReference type="GO" id="GO:0005524">
    <property type="term" value="F:ATP binding"/>
    <property type="evidence" value="ECO:0007669"/>
    <property type="project" value="UniProtKB-UniRule"/>
</dbReference>
<evidence type="ECO:0000256" key="18">
    <source>
        <dbReference type="SAM" id="Phobius"/>
    </source>
</evidence>
<feature type="transmembrane region" description="Helical" evidence="18">
    <location>
        <begin position="1011"/>
        <end position="1033"/>
    </location>
</feature>
<dbReference type="Pfam" id="PF00560">
    <property type="entry name" value="LRR_1"/>
    <property type="match status" value="1"/>
</dbReference>
<evidence type="ECO:0000256" key="11">
    <source>
        <dbReference type="ARBA" id="ARBA00022840"/>
    </source>
</evidence>
<dbReference type="InterPro" id="IPR032675">
    <property type="entry name" value="LRR_dom_sf"/>
</dbReference>
<keyword evidence="8" id="KW-0677">Repeat</keyword>
<evidence type="ECO:0000259" key="19">
    <source>
        <dbReference type="PROSITE" id="PS50011"/>
    </source>
</evidence>
<evidence type="ECO:0000256" key="10">
    <source>
        <dbReference type="ARBA" id="ARBA00022777"/>
    </source>
</evidence>
<keyword evidence="13 18" id="KW-0472">Membrane</keyword>
<dbReference type="Pfam" id="PF12819">
    <property type="entry name" value="Malectin_like"/>
    <property type="match status" value="1"/>
</dbReference>
<dbReference type="PROSITE" id="PS50011">
    <property type="entry name" value="PROTEIN_KINASE_DOM"/>
    <property type="match status" value="1"/>
</dbReference>
<evidence type="ECO:0000256" key="9">
    <source>
        <dbReference type="ARBA" id="ARBA00022741"/>
    </source>
</evidence>
<sequence length="1245" mass="141303">MVGKHQNHHHHTPHRPRSKTLIFTLLLFSFSLLVILYSFSSSALPSVSYPNQSDRTETSFVPSLEKFLIHKAPKLSIRDDTVHGERDDRKLDEMVFERENRLLNEDPVYPVGYPVKVYVYEMPKKFTLDLLWLFHNTYKETSNATSNGSPVHRLIEQHSVDYWLWADLISPESERRLKSVVRVHQQHEADFFYVPFFTTISFFLLEKQQCKALYREALKWVTDQPAWKRSEGRDHIFPIHHPWSFKTVRKFVKNAIWLLPDMDSTGNWYKPGQVSLEKDLILPYVPNVDRCDAKCLSESAPKRTTLLFFRGRLKRNAGGKIRAKLGAELSGVKDVIITEGTAGEGGKFAAQGGMRRSLFCLCPAGDTPSSARLFDAIVSGCIPVIVSDELELPFEGVAVIVSSSDAIQPGWLINHLRSLTPSQVKEFQNRLVQYSRHFLYSSPAQPLGPEDLTWRMIAGKLVNIKLHTRRSQRVVKGSRIAHRHFLMCQNTGGNLIFYQGSRKMEGRYYLVFISFCIIHIVQAQQGFISLDCGLPTNDSPYIEPVTGLVFSSDADHIQSGKSGRIQKDLETLHIKPYLFLRYFPDGVRNCYTLDVLQNIKYLIKAVFVYGNYDGPNKWARVDLEGKVNGTVEEVIHVPRSNSLQICLVKTGNSLPFVSALELRLLRNDTYVVPDVSLKKLFRRYYRQSDRLIRYPDDVFDRIWSPFFLPEWKQITTTLEVNNSNNFEPPKAALKSAAIPRDVNGTQLTINWTLDNPTEQVHLYFHFAELQPLEIEGNSSDFPADIIRMLHTRKFYIVVNGNVTVDSFVPLDLAVNTVETVVKKCEGGKCSLQLVKSESILGRPPLVNAMEAFTAIKFPNSETDPDDVVSIKILQDTYGLNKTDWQGDPCSPQQYLWSGLNCSYMNMSTSPRIISLNLSSHGLTGKIVPQIQNLTELQILDLSNNKLTGRVPEFLANMKSLLFINISNNNLDGSIPRALLDRKKLQLYFEGNPKLCGLDTCKISSGNKQNKIIVPVASAVAIFIVVSVLIVVFIKKRPSSIQALHSATTSLSLEGKMRRISYSEIQLMTNNFERVIGEGGFGVVYHAYLDDRQQVAVKVLSPSSSQGYKQFKAEVELLLRVHHANLVSLVGYCDEQPHLALIYKYMTNGDLKAHLLGKYGECVLNWANRLRVAVEVALGLEYLHSGCKPPMVHRDVKSVNILLDEHLQAKLADFGLSIFPLEMKLMFRLVLSALLDTWILSKHYYI</sequence>
<reference evidence="20" key="1">
    <citation type="submission" date="2021-01" db="EMBL/GenBank/DDBJ databases">
        <authorList>
            <consortium name="Genoscope - CEA"/>
            <person name="William W."/>
        </authorList>
    </citation>
    <scope>NUCLEOTIDE SEQUENCE</scope>
</reference>
<evidence type="ECO:0000256" key="8">
    <source>
        <dbReference type="ARBA" id="ARBA00022737"/>
    </source>
</evidence>